<evidence type="ECO:0000313" key="2">
    <source>
        <dbReference type="Proteomes" id="UP001454489"/>
    </source>
</evidence>
<dbReference type="Proteomes" id="UP001454489">
    <property type="component" value="Unassembled WGS sequence"/>
</dbReference>
<protein>
    <submittedName>
        <fullName evidence="1">Uncharacterized protein</fullName>
    </submittedName>
</protein>
<keyword evidence="2" id="KW-1185">Reference proteome</keyword>
<evidence type="ECO:0000313" key="1">
    <source>
        <dbReference type="EMBL" id="MEQ2558551.1"/>
    </source>
</evidence>
<accession>A0ABV1HH38</accession>
<dbReference type="EMBL" id="JBBMEX010000013">
    <property type="protein sequence ID" value="MEQ2558551.1"/>
    <property type="molecule type" value="Genomic_DNA"/>
</dbReference>
<reference evidence="1 2" key="1">
    <citation type="submission" date="2024-03" db="EMBL/GenBank/DDBJ databases">
        <title>Human intestinal bacterial collection.</title>
        <authorList>
            <person name="Pauvert C."/>
            <person name="Hitch T.C.A."/>
            <person name="Clavel T."/>
        </authorList>
    </citation>
    <scope>NUCLEOTIDE SEQUENCE [LARGE SCALE GENOMIC DNA]</scope>
    <source>
        <strain evidence="1 2">CLA-AA-H185</strain>
    </source>
</reference>
<comment type="caution">
    <text evidence="1">The sequence shown here is derived from an EMBL/GenBank/DDBJ whole genome shotgun (WGS) entry which is preliminary data.</text>
</comment>
<gene>
    <name evidence="1" type="ORF">WMO43_11835</name>
</gene>
<proteinExistence type="predicted"/>
<dbReference type="RefSeq" id="WP_353531340.1">
    <property type="nucleotide sequence ID" value="NZ_JBBMEX010000013.1"/>
</dbReference>
<organism evidence="1 2">
    <name type="scientific">Maccoyibacter intestinihominis</name>
    <dbReference type="NCBI Taxonomy" id="3133499"/>
    <lineage>
        <taxon>Bacteria</taxon>
        <taxon>Bacillati</taxon>
        <taxon>Bacillota</taxon>
        <taxon>Clostridia</taxon>
        <taxon>Lachnospirales</taxon>
        <taxon>Lachnospiraceae</taxon>
        <taxon>Maccoyibacter</taxon>
    </lineage>
</organism>
<sequence length="347" mass="40483">MERIEIAALSKIADILSDNNKSPIIPEVDVWKKVFNNAELGDLYEEREPQFIVKIQPYGYGPEERDIYFNENTYNGLFESFKELQYRMDELAKLLNNVAKKMYLYRVLRVDADTEIVSKYCRNRRVDFDEFFESLPDNEQSNIIYKYCNKGVEELRRSLNILGFEIACENSEFCIVPFTARSEQSNFDINIINQWLENKYPNVAESYLAARKAYANGDGTGCIGHCRNVITGIFTYKKESDREWYSGLQKICHADKNISEIDRPKDIPGIKYNAHGPDKKNKYQYPRFNFINKLYVFTCDLGAHINEGYTENGEVDLEEASIEDALWSLRATEDMLIWIYQTGNMEV</sequence>
<name>A0ABV1HH38_9FIRM</name>